<dbReference type="Proteomes" id="UP000494365">
    <property type="component" value="Unassembled WGS sequence"/>
</dbReference>
<dbReference type="EMBL" id="CADIKK010000034">
    <property type="protein sequence ID" value="CAB3803128.1"/>
    <property type="molecule type" value="Genomic_DNA"/>
</dbReference>
<keyword evidence="2" id="KW-1185">Reference proteome</keyword>
<gene>
    <name evidence="1" type="ORF">LMG28614_05746</name>
</gene>
<dbReference type="Pfam" id="PF05930">
    <property type="entry name" value="Phage_AlpA"/>
    <property type="match status" value="1"/>
</dbReference>
<protein>
    <recommendedName>
        <fullName evidence="3">AlpA family transcriptional regulator</fullName>
    </recommendedName>
</protein>
<dbReference type="Gene3D" id="1.10.238.160">
    <property type="match status" value="1"/>
</dbReference>
<accession>A0A6S7BK13</accession>
<proteinExistence type="predicted"/>
<dbReference type="InterPro" id="IPR010260">
    <property type="entry name" value="AlpA"/>
</dbReference>
<evidence type="ECO:0000313" key="2">
    <source>
        <dbReference type="Proteomes" id="UP000494365"/>
    </source>
</evidence>
<evidence type="ECO:0008006" key="3">
    <source>
        <dbReference type="Google" id="ProtNLM"/>
    </source>
</evidence>
<organism evidence="1 2">
    <name type="scientific">Paraburkholderia ultramafica</name>
    <dbReference type="NCBI Taxonomy" id="1544867"/>
    <lineage>
        <taxon>Bacteria</taxon>
        <taxon>Pseudomonadati</taxon>
        <taxon>Pseudomonadota</taxon>
        <taxon>Betaproteobacteria</taxon>
        <taxon>Burkholderiales</taxon>
        <taxon>Burkholderiaceae</taxon>
        <taxon>Paraburkholderia</taxon>
    </lineage>
</organism>
<reference evidence="1 2" key="1">
    <citation type="submission" date="2020-04" db="EMBL/GenBank/DDBJ databases">
        <authorList>
            <person name="De Canck E."/>
        </authorList>
    </citation>
    <scope>NUCLEOTIDE SEQUENCE [LARGE SCALE GENOMIC DNA]</scope>
    <source>
        <strain evidence="1 2">LMG 28614</strain>
    </source>
</reference>
<sequence length="78" mass="8880">MADNPIPVLIPRRRVSQICGLERNALYERIARGQFPKPITIGSAAVRWIEAEVVAWVQQQIDASRAQQPARGFRRERA</sequence>
<dbReference type="PANTHER" id="PTHR36154:SF1">
    <property type="entry name" value="DNA-BINDING TRANSCRIPTIONAL ACTIVATOR ALPA"/>
    <property type="match status" value="1"/>
</dbReference>
<dbReference type="InterPro" id="IPR052931">
    <property type="entry name" value="Prophage_regulatory_activator"/>
</dbReference>
<evidence type="ECO:0000313" key="1">
    <source>
        <dbReference type="EMBL" id="CAB3803128.1"/>
    </source>
</evidence>
<name>A0A6S7BK13_9BURK</name>
<dbReference type="PANTHER" id="PTHR36154">
    <property type="entry name" value="DNA-BINDING TRANSCRIPTIONAL ACTIVATOR ALPA"/>
    <property type="match status" value="1"/>
</dbReference>
<dbReference type="AlphaFoldDB" id="A0A6S7BK13"/>